<dbReference type="InterPro" id="IPR011717">
    <property type="entry name" value="TPR-4"/>
</dbReference>
<accession>A0A939DR76</accession>
<dbReference type="EMBL" id="JAFKCV010000016">
    <property type="protein sequence ID" value="MBN7827300.1"/>
    <property type="molecule type" value="Genomic_DNA"/>
</dbReference>
<dbReference type="Pfam" id="PF07721">
    <property type="entry name" value="TPR_4"/>
    <property type="match status" value="1"/>
</dbReference>
<evidence type="ECO:0000313" key="4">
    <source>
        <dbReference type="Proteomes" id="UP000664654"/>
    </source>
</evidence>
<dbReference type="InterPro" id="IPR019734">
    <property type="entry name" value="TPR_rpt"/>
</dbReference>
<dbReference type="Pfam" id="PF13432">
    <property type="entry name" value="TPR_16"/>
    <property type="match status" value="1"/>
</dbReference>
<dbReference type="PANTHER" id="PTHR12558:SF13">
    <property type="entry name" value="CELL DIVISION CYCLE PROTEIN 27 HOMOLOG"/>
    <property type="match status" value="1"/>
</dbReference>
<dbReference type="RefSeq" id="WP_206575412.1">
    <property type="nucleotide sequence ID" value="NZ_JAFKCV010000016.1"/>
</dbReference>
<name>A0A939DR76_9ALTE</name>
<dbReference type="PANTHER" id="PTHR12558">
    <property type="entry name" value="CELL DIVISION CYCLE 16,23,27"/>
    <property type="match status" value="1"/>
</dbReference>
<keyword evidence="2" id="KW-0732">Signal</keyword>
<keyword evidence="4" id="KW-1185">Reference proteome</keyword>
<keyword evidence="1" id="KW-0802">TPR repeat</keyword>
<dbReference type="PROSITE" id="PS50005">
    <property type="entry name" value="TPR"/>
    <property type="match status" value="2"/>
</dbReference>
<evidence type="ECO:0000256" key="2">
    <source>
        <dbReference type="SAM" id="SignalP"/>
    </source>
</evidence>
<feature type="repeat" description="TPR" evidence="1">
    <location>
        <begin position="465"/>
        <end position="498"/>
    </location>
</feature>
<protein>
    <submittedName>
        <fullName evidence="3">PEP-CTERM system TPR-repeat protein PrsT</fullName>
    </submittedName>
</protein>
<dbReference type="PROSITE" id="PS51257">
    <property type="entry name" value="PROKAR_LIPOPROTEIN"/>
    <property type="match status" value="1"/>
</dbReference>
<dbReference type="SMART" id="SM00028">
    <property type="entry name" value="TPR"/>
    <property type="match status" value="9"/>
</dbReference>
<evidence type="ECO:0000313" key="3">
    <source>
        <dbReference type="EMBL" id="MBN7827300.1"/>
    </source>
</evidence>
<dbReference type="Pfam" id="PF14559">
    <property type="entry name" value="TPR_19"/>
    <property type="match status" value="5"/>
</dbReference>
<organism evidence="3 4">
    <name type="scientific">Bowmanella dokdonensis</name>
    <dbReference type="NCBI Taxonomy" id="751969"/>
    <lineage>
        <taxon>Bacteria</taxon>
        <taxon>Pseudomonadati</taxon>
        <taxon>Pseudomonadota</taxon>
        <taxon>Gammaproteobacteria</taxon>
        <taxon>Alteromonadales</taxon>
        <taxon>Alteromonadaceae</taxon>
        <taxon>Bowmanella</taxon>
    </lineage>
</organism>
<dbReference type="SUPFAM" id="SSF48452">
    <property type="entry name" value="TPR-like"/>
    <property type="match status" value="4"/>
</dbReference>
<dbReference type="InterPro" id="IPR011990">
    <property type="entry name" value="TPR-like_helical_dom_sf"/>
</dbReference>
<evidence type="ECO:0000256" key="1">
    <source>
        <dbReference type="PROSITE-ProRule" id="PRU00339"/>
    </source>
</evidence>
<dbReference type="InterPro" id="IPR014266">
    <property type="entry name" value="PEP-CTERM_TPR_PrsT"/>
</dbReference>
<dbReference type="NCBIfam" id="TIGR02917">
    <property type="entry name" value="PEP_TPR_lipo"/>
    <property type="match status" value="1"/>
</dbReference>
<comment type="caution">
    <text evidence="3">The sequence shown here is derived from an EMBL/GenBank/DDBJ whole genome shotgun (WGS) entry which is preliminary data.</text>
</comment>
<dbReference type="GO" id="GO:0042802">
    <property type="term" value="F:identical protein binding"/>
    <property type="evidence" value="ECO:0007669"/>
    <property type="project" value="InterPro"/>
</dbReference>
<proteinExistence type="predicted"/>
<reference evidence="3" key="1">
    <citation type="submission" date="2021-03" db="EMBL/GenBank/DDBJ databases">
        <title>novel species isolated from a fishpond in China.</title>
        <authorList>
            <person name="Lu H."/>
            <person name="Cai Z."/>
        </authorList>
    </citation>
    <scope>NUCLEOTIDE SEQUENCE</scope>
    <source>
        <strain evidence="3">JCM 30855</strain>
    </source>
</reference>
<feature type="repeat" description="TPR" evidence="1">
    <location>
        <begin position="768"/>
        <end position="801"/>
    </location>
</feature>
<feature type="chain" id="PRO_5037854898" evidence="2">
    <location>
        <begin position="29"/>
        <end position="919"/>
    </location>
</feature>
<dbReference type="Gene3D" id="1.25.40.10">
    <property type="entry name" value="Tetratricopeptide repeat domain"/>
    <property type="match status" value="6"/>
</dbReference>
<gene>
    <name evidence="3" type="primary">prsT</name>
    <name evidence="3" type="ORF">J0A66_18855</name>
</gene>
<feature type="signal peptide" evidence="2">
    <location>
        <begin position="1"/>
        <end position="28"/>
    </location>
</feature>
<dbReference type="AlphaFoldDB" id="A0A939DR76"/>
<dbReference type="Proteomes" id="UP000664654">
    <property type="component" value="Unassembled WGS sequence"/>
</dbReference>
<sequence length="919" mass="102426">MKNISKVSGALKVTLLLLGLSACTQKTASDHLQSAKQMMAEGNNKGAVIELKNAVIAAPTSAEIRMLLGQAYFQERNFVAAEKELLRALESDELASQVLPYLVQTYYYQGDFESAVKLSEQQEDLAASEAKEILGLFGYLSAIRLGPEQQKEAEVPEGLGGDRLLIARAYEALLSNQLQKAEDFIGQFSDEEALSVEKEFIAGLLAFRQADFARAARHYDNVLATMPNLHPVRFQLVEALLNSGAYEEAEQQVDRILAISKENAFANLLKAKLRFHQKQYNESLRLAEKSIQNGMDNKVAQIVAGISAYKQGQLETAYRYLTRAAQDVPHDHAVKKLLAQVQLSLGYTSEARSNLDKLNILKKEDADLFAQTAMQLASKGQLDAAQDYLVRANNADSEDAENLMREGIVKLADSDYAGTEDIRKALENDPELDKGWVVLANAHLNEGETDKALEVARRWQQSHPASGLTLEGVIYQQLNRLPEAEQALKKATEKDPKHLGANQYLTNLYVSLGQYSKALAQTHSLLKSYPDNLLALTNLVRLSLTLSEEDQVLPRLNAHISRHPRLLNPKLVLAEYYRAQEEAGKAVELLEPLSHELTPEGWSILSDAYVQLKDLPNARSSLKHWRTRFPGDAQAWLRSAGVEELSGNLDGALKVVQDSRQTLPDAQRLRLLEVGYLTRLGRLDEARTLLTQMRQQMSGGAILTRFDGELALASGDFRLAEGLLRDYYKAEPSFASATLLARALQKNDRADEAAKLLELEFSKLTNPSMEYHTLAEFYTHNEMYDKAAQTYRQFLAKNPEHFLTLNNLAHVKLKQSDYPTALELARKAHSLAPQMPQVMDTLGWAYFKVGDLNQAQEYLTHAASRLRNNADVQMNLAAVLIAQGKKTEARSLLTSLSPDNESQQQRLRTLIESLKTIGA</sequence>